<keyword evidence="11" id="KW-1185">Reference proteome</keyword>
<dbReference type="Pfam" id="PF00005">
    <property type="entry name" value="ABC_tran"/>
    <property type="match status" value="1"/>
</dbReference>
<dbReference type="Gene3D" id="3.40.50.300">
    <property type="entry name" value="P-loop containing nucleotide triphosphate hydrolases"/>
    <property type="match status" value="1"/>
</dbReference>
<keyword evidence="4" id="KW-0547">Nucleotide-binding</keyword>
<dbReference type="AlphaFoldDB" id="A0A7X1E670"/>
<proteinExistence type="predicted"/>
<protein>
    <submittedName>
        <fullName evidence="10">ABC transporter ATP-binding protein</fullName>
    </submittedName>
</protein>
<evidence type="ECO:0000256" key="3">
    <source>
        <dbReference type="ARBA" id="ARBA00022496"/>
    </source>
</evidence>
<evidence type="ECO:0000256" key="6">
    <source>
        <dbReference type="ARBA" id="ARBA00023004"/>
    </source>
</evidence>
<dbReference type="InterPro" id="IPR015853">
    <property type="entry name" value="ABC_transpr_FbpC"/>
</dbReference>
<evidence type="ECO:0000313" key="11">
    <source>
        <dbReference type="Proteomes" id="UP000525652"/>
    </source>
</evidence>
<gene>
    <name evidence="10" type="ORF">H5P30_19235</name>
</gene>
<sequence length="363" mass="40264">MKNSVDPAAIRFEGVSHRYGKSPSVTDISFSIQPGEIVCLLGPSGCGKTTILRLASGLEAPETGKIFIAGNQVANGPKVSPPEKRPISMVFQDYALFPHLTVIQNVVFGLKRVSPQERYRRATQVLEHVGLGTSHDRFPHTLSGGQQQRVALARAIALRPALMLMDEPFSNLDINLRFSVREETRRILHGEGSATILVTHDGEEAAQLADRILLLDHGHIVQEGSPEDFYFRPATPFAARFFGETASLSGIVENGLLKSALGEWEAPSEISSGSVDVVIRDQAFVFREPHEAPDYHLCFEAKIHESRVMGGRRVTEFQPLIPTCENLRFRAFHRMTTRIKAGETRPCWIDRRLVFAFPKGTGE</sequence>
<feature type="domain" description="ABC transporter" evidence="9">
    <location>
        <begin position="10"/>
        <end position="242"/>
    </location>
</feature>
<dbReference type="PROSITE" id="PS00211">
    <property type="entry name" value="ABC_TRANSPORTER_1"/>
    <property type="match status" value="1"/>
</dbReference>
<dbReference type="PANTHER" id="PTHR42781:SF4">
    <property type="entry name" value="SPERMIDINE_PUTRESCINE IMPORT ATP-BINDING PROTEIN POTA"/>
    <property type="match status" value="1"/>
</dbReference>
<dbReference type="InterPro" id="IPR003439">
    <property type="entry name" value="ABC_transporter-like_ATP-bd"/>
</dbReference>
<evidence type="ECO:0000256" key="4">
    <source>
        <dbReference type="ARBA" id="ARBA00022741"/>
    </source>
</evidence>
<dbReference type="RefSeq" id="WP_185694538.1">
    <property type="nucleotide sequence ID" value="NZ_JACHVA010000136.1"/>
</dbReference>
<dbReference type="PROSITE" id="PS50893">
    <property type="entry name" value="ABC_TRANSPORTER_2"/>
    <property type="match status" value="1"/>
</dbReference>
<dbReference type="GO" id="GO:0016020">
    <property type="term" value="C:membrane"/>
    <property type="evidence" value="ECO:0007669"/>
    <property type="project" value="InterPro"/>
</dbReference>
<keyword evidence="2" id="KW-1003">Cell membrane</keyword>
<accession>A0A7X1E670</accession>
<dbReference type="GO" id="GO:0015408">
    <property type="term" value="F:ABC-type ferric iron transporter activity"/>
    <property type="evidence" value="ECO:0007669"/>
    <property type="project" value="InterPro"/>
</dbReference>
<keyword evidence="5 10" id="KW-0067">ATP-binding</keyword>
<dbReference type="PANTHER" id="PTHR42781">
    <property type="entry name" value="SPERMIDINE/PUTRESCINE IMPORT ATP-BINDING PROTEIN POTA"/>
    <property type="match status" value="1"/>
</dbReference>
<evidence type="ECO:0000256" key="1">
    <source>
        <dbReference type="ARBA" id="ARBA00022448"/>
    </source>
</evidence>
<dbReference type="GO" id="GO:0015697">
    <property type="term" value="P:quaternary ammonium group transport"/>
    <property type="evidence" value="ECO:0007669"/>
    <property type="project" value="UniProtKB-ARBA"/>
</dbReference>
<dbReference type="InterPro" id="IPR027417">
    <property type="entry name" value="P-loop_NTPase"/>
</dbReference>
<dbReference type="GO" id="GO:0016887">
    <property type="term" value="F:ATP hydrolysis activity"/>
    <property type="evidence" value="ECO:0007669"/>
    <property type="project" value="InterPro"/>
</dbReference>
<keyword evidence="1" id="KW-0813">Transport</keyword>
<evidence type="ECO:0000256" key="5">
    <source>
        <dbReference type="ARBA" id="ARBA00022840"/>
    </source>
</evidence>
<organism evidence="10 11">
    <name type="scientific">Puniceicoccus vermicola</name>
    <dbReference type="NCBI Taxonomy" id="388746"/>
    <lineage>
        <taxon>Bacteria</taxon>
        <taxon>Pseudomonadati</taxon>
        <taxon>Verrucomicrobiota</taxon>
        <taxon>Opitutia</taxon>
        <taxon>Puniceicoccales</taxon>
        <taxon>Puniceicoccaceae</taxon>
        <taxon>Puniceicoccus</taxon>
    </lineage>
</organism>
<name>A0A7X1E670_9BACT</name>
<evidence type="ECO:0000256" key="8">
    <source>
        <dbReference type="ARBA" id="ARBA00023136"/>
    </source>
</evidence>
<dbReference type="Proteomes" id="UP000525652">
    <property type="component" value="Unassembled WGS sequence"/>
</dbReference>
<keyword evidence="6" id="KW-0408">Iron</keyword>
<dbReference type="InterPro" id="IPR003593">
    <property type="entry name" value="AAA+_ATPase"/>
</dbReference>
<keyword evidence="3" id="KW-0410">Iron transport</keyword>
<dbReference type="InterPro" id="IPR050093">
    <property type="entry name" value="ABC_SmlMolc_Importer"/>
</dbReference>
<comment type="caution">
    <text evidence="10">The sequence shown here is derived from an EMBL/GenBank/DDBJ whole genome shotgun (WGS) entry which is preliminary data.</text>
</comment>
<evidence type="ECO:0000259" key="9">
    <source>
        <dbReference type="PROSITE" id="PS50893"/>
    </source>
</evidence>
<dbReference type="SMART" id="SM00382">
    <property type="entry name" value="AAA"/>
    <property type="match status" value="1"/>
</dbReference>
<dbReference type="InterPro" id="IPR017871">
    <property type="entry name" value="ABC_transporter-like_CS"/>
</dbReference>
<evidence type="ECO:0000313" key="10">
    <source>
        <dbReference type="EMBL" id="MBC2603919.1"/>
    </source>
</evidence>
<reference evidence="10 11" key="1">
    <citation type="submission" date="2020-07" db="EMBL/GenBank/DDBJ databases">
        <authorList>
            <person name="Feng X."/>
        </authorList>
    </citation>
    <scope>NUCLEOTIDE SEQUENCE [LARGE SCALE GENOMIC DNA]</scope>
    <source>
        <strain evidence="10 11">JCM14086</strain>
    </source>
</reference>
<dbReference type="CDD" id="cd03259">
    <property type="entry name" value="ABC_Carb_Solutes_like"/>
    <property type="match status" value="1"/>
</dbReference>
<dbReference type="FunFam" id="3.40.50.300:FF:000425">
    <property type="entry name" value="Probable ABC transporter, ATP-binding subunit"/>
    <property type="match status" value="1"/>
</dbReference>
<keyword evidence="8" id="KW-0472">Membrane</keyword>
<dbReference type="GO" id="GO:0005524">
    <property type="term" value="F:ATP binding"/>
    <property type="evidence" value="ECO:0007669"/>
    <property type="project" value="UniProtKB-KW"/>
</dbReference>
<keyword evidence="7" id="KW-0406">Ion transport</keyword>
<dbReference type="SUPFAM" id="SSF52540">
    <property type="entry name" value="P-loop containing nucleoside triphosphate hydrolases"/>
    <property type="match status" value="1"/>
</dbReference>
<evidence type="ECO:0000256" key="7">
    <source>
        <dbReference type="ARBA" id="ARBA00023065"/>
    </source>
</evidence>
<evidence type="ECO:0000256" key="2">
    <source>
        <dbReference type="ARBA" id="ARBA00022475"/>
    </source>
</evidence>
<dbReference type="EMBL" id="JACHVA010000136">
    <property type="protein sequence ID" value="MBC2603919.1"/>
    <property type="molecule type" value="Genomic_DNA"/>
</dbReference>